<dbReference type="PROSITE" id="PS51257">
    <property type="entry name" value="PROKAR_LIPOPROTEIN"/>
    <property type="match status" value="1"/>
</dbReference>
<proteinExistence type="predicted"/>
<evidence type="ECO:0008006" key="3">
    <source>
        <dbReference type="Google" id="ProtNLM"/>
    </source>
</evidence>
<sequence>MKSRLLFVLLAPLLLTGCLLSPGKFNSELALMKSGAFSYSYKGEIQMLGLSKLAEMGAEEEEEFEAEDCYSDDGMETRPCTANEIAGQKAEWDANAENRRMKREREAEQFKAMMGGVDPSNPDAANELAEHLQRQKGWSSVVHKGDGLFEVDFAIDGQLTHDFVFPLIEKMPIGSSFVTVILREDGKVRVDAPGFAAQGAGNPLQGMMSGMMGLAQMEEGSDGDTKTELAMTEGTFAIRTDGEILANNTDEGAETVGDLRVLRWEITPRTEAAPTALVDLSN</sequence>
<dbReference type="Proteomes" id="UP000194420">
    <property type="component" value="Unassembled WGS sequence"/>
</dbReference>
<dbReference type="OrthoDB" id="7390084at2"/>
<dbReference type="RefSeq" id="WP_086438225.1">
    <property type="nucleotide sequence ID" value="NZ_FXWG01000003.1"/>
</dbReference>
<evidence type="ECO:0000313" key="1">
    <source>
        <dbReference type="EMBL" id="SMQ73768.1"/>
    </source>
</evidence>
<dbReference type="EMBL" id="FXWG01000003">
    <property type="protein sequence ID" value="SMQ73768.1"/>
    <property type="molecule type" value="Genomic_DNA"/>
</dbReference>
<protein>
    <recommendedName>
        <fullName evidence="3">Lipoprotein</fullName>
    </recommendedName>
</protein>
<name>A0A1Y6FFM4_9SPHN</name>
<accession>A0A1Y6FFM4</accession>
<gene>
    <name evidence="1" type="ORF">SAMN06297468_2316</name>
</gene>
<keyword evidence="2" id="KW-1185">Reference proteome</keyword>
<reference evidence="2" key="1">
    <citation type="submission" date="2017-04" db="EMBL/GenBank/DDBJ databases">
        <authorList>
            <person name="Varghese N."/>
            <person name="Submissions S."/>
        </authorList>
    </citation>
    <scope>NUCLEOTIDE SEQUENCE [LARGE SCALE GENOMIC DNA]</scope>
</reference>
<organism evidence="1 2">
    <name type="scientific">Altererythrobacter xiamenensis</name>
    <dbReference type="NCBI Taxonomy" id="1316679"/>
    <lineage>
        <taxon>Bacteria</taxon>
        <taxon>Pseudomonadati</taxon>
        <taxon>Pseudomonadota</taxon>
        <taxon>Alphaproteobacteria</taxon>
        <taxon>Sphingomonadales</taxon>
        <taxon>Erythrobacteraceae</taxon>
        <taxon>Altererythrobacter</taxon>
    </lineage>
</organism>
<dbReference type="AlphaFoldDB" id="A0A1Y6FFM4"/>
<evidence type="ECO:0000313" key="2">
    <source>
        <dbReference type="Proteomes" id="UP000194420"/>
    </source>
</evidence>